<dbReference type="GO" id="GO:0008061">
    <property type="term" value="F:chitin binding"/>
    <property type="evidence" value="ECO:0007669"/>
    <property type="project" value="InterPro"/>
</dbReference>
<feature type="signal peptide" evidence="1">
    <location>
        <begin position="1"/>
        <end position="20"/>
    </location>
</feature>
<evidence type="ECO:0000256" key="1">
    <source>
        <dbReference type="SAM" id="SignalP"/>
    </source>
</evidence>
<organism evidence="3 4">
    <name type="scientific">Cotesia glomerata</name>
    <name type="common">Lepidopteran parasitic wasp</name>
    <name type="synonym">Apanteles glomeratus</name>
    <dbReference type="NCBI Taxonomy" id="32391"/>
    <lineage>
        <taxon>Eukaryota</taxon>
        <taxon>Metazoa</taxon>
        <taxon>Ecdysozoa</taxon>
        <taxon>Arthropoda</taxon>
        <taxon>Hexapoda</taxon>
        <taxon>Insecta</taxon>
        <taxon>Pterygota</taxon>
        <taxon>Neoptera</taxon>
        <taxon>Endopterygota</taxon>
        <taxon>Hymenoptera</taxon>
        <taxon>Apocrita</taxon>
        <taxon>Ichneumonoidea</taxon>
        <taxon>Braconidae</taxon>
        <taxon>Microgastrinae</taxon>
        <taxon>Cotesia</taxon>
    </lineage>
</organism>
<dbReference type="SMART" id="SM00494">
    <property type="entry name" value="ChtBD2"/>
    <property type="match status" value="2"/>
</dbReference>
<sequence length="156" mass="16773">MRQFVSILAIAAIVITKVSADSSDCIGSCSSSHIPYLPHKLCTKFCMCSQGSPIEVFCPPGLYFSPQQYVCVNPEDAHCQRSLPSIKNSGCLGECPPASADFNQIALLAHEKCDLYCQCTQEGIPLVESCADGLHFNIDYATCLEPELANCASSLS</sequence>
<feature type="chain" id="PRO_5043585979" description="Chitin-binding type-2 domain-containing protein" evidence="1">
    <location>
        <begin position="21"/>
        <end position="156"/>
    </location>
</feature>
<dbReference type="Gene3D" id="2.170.140.10">
    <property type="entry name" value="Chitin binding domain"/>
    <property type="match status" value="2"/>
</dbReference>
<name>A0AAV7I8T3_COTGL</name>
<proteinExistence type="predicted"/>
<dbReference type="InterPro" id="IPR002557">
    <property type="entry name" value="Chitin-bd_dom"/>
</dbReference>
<keyword evidence="4" id="KW-1185">Reference proteome</keyword>
<evidence type="ECO:0000313" key="4">
    <source>
        <dbReference type="Proteomes" id="UP000826195"/>
    </source>
</evidence>
<keyword evidence="1" id="KW-0732">Signal</keyword>
<dbReference type="PROSITE" id="PS50940">
    <property type="entry name" value="CHIT_BIND_II"/>
    <property type="match status" value="2"/>
</dbReference>
<dbReference type="Proteomes" id="UP000826195">
    <property type="component" value="Unassembled WGS sequence"/>
</dbReference>
<evidence type="ECO:0000259" key="2">
    <source>
        <dbReference type="PROSITE" id="PS50940"/>
    </source>
</evidence>
<evidence type="ECO:0000313" key="3">
    <source>
        <dbReference type="EMBL" id="KAH0548715.1"/>
    </source>
</evidence>
<dbReference type="EMBL" id="JAHXZJ010001864">
    <property type="protein sequence ID" value="KAH0548715.1"/>
    <property type="molecule type" value="Genomic_DNA"/>
</dbReference>
<accession>A0AAV7I8T3</accession>
<reference evidence="3 4" key="1">
    <citation type="journal article" date="2021" name="J. Hered.">
        <title>A chromosome-level genome assembly of the parasitoid wasp, Cotesia glomerata (Hymenoptera: Braconidae).</title>
        <authorList>
            <person name="Pinto B.J."/>
            <person name="Weis J.J."/>
            <person name="Gamble T."/>
            <person name="Ode P.J."/>
            <person name="Paul R."/>
            <person name="Zaspel J.M."/>
        </authorList>
    </citation>
    <scope>NUCLEOTIDE SEQUENCE [LARGE SCALE GENOMIC DNA]</scope>
    <source>
        <strain evidence="3">CgM1</strain>
    </source>
</reference>
<feature type="domain" description="Chitin-binding type-2" evidence="2">
    <location>
        <begin position="26"/>
        <end position="81"/>
    </location>
</feature>
<gene>
    <name evidence="3" type="ORF">KQX54_001634</name>
</gene>
<dbReference type="AlphaFoldDB" id="A0AAV7I8T3"/>
<comment type="caution">
    <text evidence="3">The sequence shown here is derived from an EMBL/GenBank/DDBJ whole genome shotgun (WGS) entry which is preliminary data.</text>
</comment>
<protein>
    <recommendedName>
        <fullName evidence="2">Chitin-binding type-2 domain-containing protein</fullName>
    </recommendedName>
</protein>
<dbReference type="InterPro" id="IPR036508">
    <property type="entry name" value="Chitin-bd_dom_sf"/>
</dbReference>
<dbReference type="Pfam" id="PF01607">
    <property type="entry name" value="CBM_14"/>
    <property type="match status" value="2"/>
</dbReference>
<feature type="domain" description="Chitin-binding type-2" evidence="2">
    <location>
        <begin position="92"/>
        <end position="153"/>
    </location>
</feature>
<dbReference type="GO" id="GO:0005576">
    <property type="term" value="C:extracellular region"/>
    <property type="evidence" value="ECO:0007669"/>
    <property type="project" value="InterPro"/>
</dbReference>
<dbReference type="SUPFAM" id="SSF57625">
    <property type="entry name" value="Invertebrate chitin-binding proteins"/>
    <property type="match status" value="2"/>
</dbReference>